<name>A0A9D2MPH0_9FIRM</name>
<comment type="subunit">
    <text evidence="6">Forms polymers.</text>
</comment>
<dbReference type="CDD" id="cd10225">
    <property type="entry name" value="ASKHA_NBD_MreB-like"/>
    <property type="match status" value="1"/>
</dbReference>
<dbReference type="EMBL" id="DWXE01000006">
    <property type="protein sequence ID" value="HJB90194.1"/>
    <property type="molecule type" value="Genomic_DNA"/>
</dbReference>
<accession>A0A9D2MPH0</accession>
<evidence type="ECO:0000256" key="5">
    <source>
        <dbReference type="ARBA" id="ARBA00023458"/>
    </source>
</evidence>
<comment type="subcellular location">
    <subcellularLocation>
        <location evidence="6">Cytoplasm</location>
    </subcellularLocation>
    <text evidence="6">Membrane-associated.</text>
</comment>
<dbReference type="GO" id="GO:0008360">
    <property type="term" value="P:regulation of cell shape"/>
    <property type="evidence" value="ECO:0007669"/>
    <property type="project" value="UniProtKB-UniRule"/>
</dbReference>
<evidence type="ECO:0000313" key="7">
    <source>
        <dbReference type="EMBL" id="HJB90194.1"/>
    </source>
</evidence>
<dbReference type="Pfam" id="PF06723">
    <property type="entry name" value="MreB_Mbl"/>
    <property type="match status" value="1"/>
</dbReference>
<dbReference type="HAMAP" id="MF_02207">
    <property type="entry name" value="MreB"/>
    <property type="match status" value="1"/>
</dbReference>
<dbReference type="GO" id="GO:0005524">
    <property type="term" value="F:ATP binding"/>
    <property type="evidence" value="ECO:0007669"/>
    <property type="project" value="UniProtKB-KW"/>
</dbReference>
<dbReference type="InterPro" id="IPR056546">
    <property type="entry name" value="MreB_MamK-like"/>
</dbReference>
<dbReference type="PRINTS" id="PR01652">
    <property type="entry name" value="SHAPEPROTEIN"/>
</dbReference>
<keyword evidence="1 6" id="KW-0963">Cytoplasm</keyword>
<evidence type="ECO:0000256" key="2">
    <source>
        <dbReference type="ARBA" id="ARBA00022741"/>
    </source>
</evidence>
<comment type="function">
    <text evidence="6">Forms membrane-associated dynamic filaments that are essential for cell shape determination. Acts by regulating cell wall synthesis and cell elongation, and thus cell shape. A feedback loop between cell geometry and MreB localization may maintain elongated cell shape by targeting cell wall growth to regions of negative cell wall curvature.</text>
</comment>
<feature type="binding site" evidence="6">
    <location>
        <begin position="205"/>
        <end position="208"/>
    </location>
    <ligand>
        <name>ATP</name>
        <dbReference type="ChEBI" id="CHEBI:30616"/>
    </ligand>
</feature>
<reference evidence="7" key="1">
    <citation type="journal article" date="2021" name="PeerJ">
        <title>Extensive microbial diversity within the chicken gut microbiome revealed by metagenomics and culture.</title>
        <authorList>
            <person name="Gilroy R."/>
            <person name="Ravi A."/>
            <person name="Getino M."/>
            <person name="Pursley I."/>
            <person name="Horton D.L."/>
            <person name="Alikhan N.F."/>
            <person name="Baker D."/>
            <person name="Gharbi K."/>
            <person name="Hall N."/>
            <person name="Watson M."/>
            <person name="Adriaenssens E.M."/>
            <person name="Foster-Nyarko E."/>
            <person name="Jarju S."/>
            <person name="Secka A."/>
            <person name="Antonio M."/>
            <person name="Oren A."/>
            <person name="Chaudhuri R.R."/>
            <person name="La Ragione R."/>
            <person name="Hildebrand F."/>
            <person name="Pallen M.J."/>
        </authorList>
    </citation>
    <scope>NUCLEOTIDE SEQUENCE</scope>
    <source>
        <strain evidence="7">USAMLcec3-2134</strain>
    </source>
</reference>
<comment type="caution">
    <text evidence="7">The sequence shown here is derived from an EMBL/GenBank/DDBJ whole genome shotgun (WGS) entry which is preliminary data.</text>
</comment>
<dbReference type="GO" id="GO:0005737">
    <property type="term" value="C:cytoplasm"/>
    <property type="evidence" value="ECO:0007669"/>
    <property type="project" value="UniProtKB-SubCell"/>
</dbReference>
<comment type="caution">
    <text evidence="6">Lacks conserved residue(s) required for the propagation of feature annotation.</text>
</comment>
<gene>
    <name evidence="6" type="primary">mreB</name>
    <name evidence="7" type="ORF">H9763_01870</name>
</gene>
<keyword evidence="4 6" id="KW-0133">Cell shape</keyword>
<evidence type="ECO:0000313" key="8">
    <source>
        <dbReference type="Proteomes" id="UP000886883"/>
    </source>
</evidence>
<evidence type="ECO:0000256" key="1">
    <source>
        <dbReference type="ARBA" id="ARBA00022490"/>
    </source>
</evidence>
<dbReference type="InterPro" id="IPR043129">
    <property type="entry name" value="ATPase_NBD"/>
</dbReference>
<keyword evidence="2 6" id="KW-0547">Nucleotide-binding</keyword>
<keyword evidence="3 6" id="KW-0067">ATP-binding</keyword>
<dbReference type="InterPro" id="IPR004753">
    <property type="entry name" value="MreB"/>
</dbReference>
<dbReference type="SUPFAM" id="SSF53067">
    <property type="entry name" value="Actin-like ATPase domain"/>
    <property type="match status" value="2"/>
</dbReference>
<protein>
    <recommendedName>
        <fullName evidence="6">Cell shape-determining protein MreB</fullName>
    </recommendedName>
</protein>
<evidence type="ECO:0000256" key="4">
    <source>
        <dbReference type="ARBA" id="ARBA00022960"/>
    </source>
</evidence>
<comment type="similarity">
    <text evidence="5 6">Belongs to the FtsA/MreB family.</text>
</comment>
<dbReference type="PANTHER" id="PTHR42749:SF1">
    <property type="entry name" value="CELL SHAPE-DETERMINING PROTEIN MREB"/>
    <property type="match status" value="1"/>
</dbReference>
<dbReference type="AlphaFoldDB" id="A0A9D2MPH0"/>
<evidence type="ECO:0000256" key="3">
    <source>
        <dbReference type="ARBA" id="ARBA00022840"/>
    </source>
</evidence>
<dbReference type="PANTHER" id="PTHR42749">
    <property type="entry name" value="CELL SHAPE-DETERMINING PROTEIN MREB"/>
    <property type="match status" value="1"/>
</dbReference>
<organism evidence="7 8">
    <name type="scientific">Candidatus Eisenbergiella merdigallinarum</name>
    <dbReference type="NCBI Taxonomy" id="2838552"/>
    <lineage>
        <taxon>Bacteria</taxon>
        <taxon>Bacillati</taxon>
        <taxon>Bacillota</taxon>
        <taxon>Clostridia</taxon>
        <taxon>Lachnospirales</taxon>
        <taxon>Lachnospiraceae</taxon>
        <taxon>Eisenbergiella</taxon>
    </lineage>
</organism>
<dbReference type="NCBIfam" id="NF010539">
    <property type="entry name" value="PRK13927.1"/>
    <property type="match status" value="1"/>
</dbReference>
<reference evidence="7" key="2">
    <citation type="submission" date="2021-04" db="EMBL/GenBank/DDBJ databases">
        <authorList>
            <person name="Gilroy R."/>
        </authorList>
    </citation>
    <scope>NUCLEOTIDE SEQUENCE</scope>
    <source>
        <strain evidence="7">USAMLcec3-2134</strain>
    </source>
</reference>
<proteinExistence type="inferred from homology"/>
<dbReference type="GO" id="GO:0000902">
    <property type="term" value="P:cell morphogenesis"/>
    <property type="evidence" value="ECO:0007669"/>
    <property type="project" value="InterPro"/>
</dbReference>
<dbReference type="Proteomes" id="UP000886883">
    <property type="component" value="Unassembled WGS sequence"/>
</dbReference>
<dbReference type="Gene3D" id="3.30.420.40">
    <property type="match status" value="3"/>
</dbReference>
<evidence type="ECO:0000256" key="6">
    <source>
        <dbReference type="HAMAP-Rule" id="MF_02207"/>
    </source>
</evidence>
<sequence length="337" mass="36819">MVQNSAFGIDLGTSNIKIYSLADDTVTIEKNMIAIENKKNIFAYGNSAYEMYEKAPANIQISHPLSNGVIADINNMERLVKFFITDISKGNPKPSDFYIAVPTDITEVEKRAFYDLIKEAGVKAKKIMVVEKAVADGLGMDIDVKNSQGVLVVDIGYDTTEVSILSLGGIVLSRLIKTGGLKFDEAIRQAVRKEFNLLIGQKTAETIKKSLGSLEKEGKGAVVYGRDIVVGLPVEREIPTDLINRCLEEHFNTIIDSIKVILERTPPELGADIFRHGIYLTGGASSVSHFSELVQQATGLKVNHAQRPVESVVLGLARVLKEDAYKSVAYAIEGMGK</sequence>